<reference evidence="1 2" key="1">
    <citation type="submission" date="2018-04" db="EMBL/GenBank/DDBJ databases">
        <title>Genomic Encyclopedia of Archaeal and Bacterial Type Strains, Phase II (KMG-II): from individual species to whole genera.</title>
        <authorList>
            <person name="Goeker M."/>
        </authorList>
    </citation>
    <scope>NUCLEOTIDE SEQUENCE [LARGE SCALE GENOMIC DNA]</scope>
    <source>
        <strain evidence="1 2">DSM 19783</strain>
    </source>
</reference>
<organism evidence="1 2">
    <name type="scientific">Rhodovulum kholense</name>
    <dbReference type="NCBI Taxonomy" id="453584"/>
    <lineage>
        <taxon>Bacteria</taxon>
        <taxon>Pseudomonadati</taxon>
        <taxon>Pseudomonadota</taxon>
        <taxon>Alphaproteobacteria</taxon>
        <taxon>Rhodobacterales</taxon>
        <taxon>Paracoccaceae</taxon>
        <taxon>Rhodovulum</taxon>
    </lineage>
</organism>
<evidence type="ECO:0000313" key="2">
    <source>
        <dbReference type="Proteomes" id="UP000244037"/>
    </source>
</evidence>
<dbReference type="RefSeq" id="WP_108028621.1">
    <property type="nucleotide sequence ID" value="NZ_QAYC01000020.1"/>
</dbReference>
<keyword evidence="2" id="KW-1185">Reference proteome</keyword>
<sequence length="124" mass="12608">MTTLSTDILDAGLQQIRDAASPVLHLCSQEPASYAEAESYSLGTKTAPTIGAQGNRSGGGRKIEIATFTDGEIDATGTATHWALVDAATSRLLASLPVPAPQVVTAGNPLSLTSAIEIGFAPAT</sequence>
<protein>
    <submittedName>
        <fullName evidence="1">Uncharacterized protein</fullName>
    </submittedName>
</protein>
<dbReference type="OrthoDB" id="7874152at2"/>
<dbReference type="Proteomes" id="UP000244037">
    <property type="component" value="Unassembled WGS sequence"/>
</dbReference>
<accession>A0A8E2VGI6</accession>
<dbReference type="AlphaFoldDB" id="A0A8E2VGI6"/>
<evidence type="ECO:0000313" key="1">
    <source>
        <dbReference type="EMBL" id="PTW43914.1"/>
    </source>
</evidence>
<name>A0A8E2VGI6_9RHOB</name>
<proteinExistence type="predicted"/>
<gene>
    <name evidence="1" type="ORF">C8N38_12054</name>
</gene>
<comment type="caution">
    <text evidence="1">The sequence shown here is derived from an EMBL/GenBank/DDBJ whole genome shotgun (WGS) entry which is preliminary data.</text>
</comment>
<dbReference type="EMBL" id="QAYC01000020">
    <property type="protein sequence ID" value="PTW43914.1"/>
    <property type="molecule type" value="Genomic_DNA"/>
</dbReference>